<reference evidence="1" key="1">
    <citation type="submission" date="2022-05" db="EMBL/GenBank/DDBJ databases">
        <title>The Musa troglodytarum L. genome provides insights into the mechanism of non-climacteric behaviour and enrichment of carotenoids.</title>
        <authorList>
            <person name="Wang J."/>
        </authorList>
    </citation>
    <scope>NUCLEOTIDE SEQUENCE</scope>
    <source>
        <tissue evidence="1">Leaf</tissue>
    </source>
</reference>
<accession>A0A9E7GHU7</accession>
<dbReference type="AlphaFoldDB" id="A0A9E7GHU7"/>
<dbReference type="EMBL" id="CP097508">
    <property type="protein sequence ID" value="URE12279.1"/>
    <property type="molecule type" value="Genomic_DNA"/>
</dbReference>
<evidence type="ECO:0000313" key="1">
    <source>
        <dbReference type="EMBL" id="URE12279.1"/>
    </source>
</evidence>
<dbReference type="Proteomes" id="UP001055439">
    <property type="component" value="Chromosome 6"/>
</dbReference>
<evidence type="ECO:0000313" key="2">
    <source>
        <dbReference type="Proteomes" id="UP001055439"/>
    </source>
</evidence>
<organism evidence="1 2">
    <name type="scientific">Musa troglodytarum</name>
    <name type="common">fe'i banana</name>
    <dbReference type="NCBI Taxonomy" id="320322"/>
    <lineage>
        <taxon>Eukaryota</taxon>
        <taxon>Viridiplantae</taxon>
        <taxon>Streptophyta</taxon>
        <taxon>Embryophyta</taxon>
        <taxon>Tracheophyta</taxon>
        <taxon>Spermatophyta</taxon>
        <taxon>Magnoliopsida</taxon>
        <taxon>Liliopsida</taxon>
        <taxon>Zingiberales</taxon>
        <taxon>Musaceae</taxon>
        <taxon>Musa</taxon>
    </lineage>
</organism>
<sequence>MPSSIIQQQRRSGIYFKKKDIAFSQVDFSDAIPLRFPVMLCATPHEAYHRTGAVQGGRSPPQTTPKPAQALLAFSPRRPHRLASPFLSPLFMAWDVHRSVRGEQSPLLDSALRAVKKLQPCPSSAMRNDAAK</sequence>
<dbReference type="OrthoDB" id="10602230at2759"/>
<protein>
    <submittedName>
        <fullName evidence="1">Uncharacterized protein</fullName>
    </submittedName>
</protein>
<proteinExistence type="predicted"/>
<name>A0A9E7GHU7_9LILI</name>
<gene>
    <name evidence="1" type="ORF">MUK42_29854</name>
</gene>
<keyword evidence="2" id="KW-1185">Reference proteome</keyword>